<protein>
    <submittedName>
        <fullName evidence="2">Si:ch211-226m16.3 protein isoform X1</fullName>
    </submittedName>
</protein>
<name>A0AC58IJQ0_DANRE</name>
<keyword evidence="1" id="KW-1185">Reference proteome</keyword>
<evidence type="ECO:0000313" key="2">
    <source>
        <dbReference type="RefSeq" id="XP_073794449.1"/>
    </source>
</evidence>
<proteinExistence type="predicted"/>
<gene>
    <name evidence="2" type="primary">si:ch211-226m16.3</name>
    <name evidence="2" type="synonym">zC226M16.3</name>
</gene>
<organism evidence="1 2">
    <name type="scientific">Danio rerio</name>
    <name type="common">Zebrafish</name>
    <name type="synonym">Brachydanio rerio</name>
    <dbReference type="NCBI Taxonomy" id="7955"/>
    <lineage>
        <taxon>Eukaryota</taxon>
        <taxon>Metazoa</taxon>
        <taxon>Chordata</taxon>
        <taxon>Craniata</taxon>
        <taxon>Vertebrata</taxon>
        <taxon>Euteleostomi</taxon>
        <taxon>Actinopterygii</taxon>
        <taxon>Neopterygii</taxon>
        <taxon>Teleostei</taxon>
        <taxon>Ostariophysi</taxon>
        <taxon>Cypriniformes</taxon>
        <taxon>Danionidae</taxon>
        <taxon>Danioninae</taxon>
        <taxon>Danio</taxon>
    </lineage>
</organism>
<dbReference type="Proteomes" id="UP000000437">
    <property type="component" value="Chromosome 23"/>
</dbReference>
<evidence type="ECO:0000313" key="1">
    <source>
        <dbReference type="Proteomes" id="UP000000437"/>
    </source>
</evidence>
<dbReference type="RefSeq" id="XP_073794449.1">
    <property type="nucleotide sequence ID" value="XM_073938348.1"/>
</dbReference>
<sequence length="330" mass="38102">MLASVLGFFLLLFLSPSLADDTGLQKSISELTTRQTLRRMGYSSRRPHWLPLLSANNRKLRLQFAQAQQNWTIEDWETIAWSDESRFLLRHSNVAEDIGPHQLERLVELLTVRECEDLIFALSQPEESIFKHLDRLSAERNQLFPSRRRRSTNHQPPCHSALKDWLQIHGEQIYYDRLSRALQQIGRTDIAIEVGKNINQDKTLAIQRYVEGYHELVNQMASNIETHQPEDLQFTEKKAKAFTWKDVDLVVIRQPAPPYQHHLLDRAWPLIFGLLLGFVGALLMSVPILLISIYVSHGNSTKSKAKHQPRLCPLLSVVTSSQIRCQEDTE</sequence>
<accession>A0AC58IJQ0</accession>
<reference evidence="2" key="1">
    <citation type="submission" date="2025-08" db="UniProtKB">
        <authorList>
            <consortium name="RefSeq"/>
        </authorList>
    </citation>
    <scope>IDENTIFICATION</scope>
    <source>
        <strain evidence="2">Tuebingen</strain>
        <tissue evidence="2">Fibroblasts and whole tissue</tissue>
    </source>
</reference>